<protein>
    <submittedName>
        <fullName evidence="7">Putative peptidoglycan binding domain-containing protein</fullName>
    </submittedName>
</protein>
<dbReference type="InterPro" id="IPR036366">
    <property type="entry name" value="PGBDSf"/>
</dbReference>
<dbReference type="EMBL" id="FOTS01000061">
    <property type="protein sequence ID" value="SFM25399.1"/>
    <property type="molecule type" value="Genomic_DNA"/>
</dbReference>
<dbReference type="InterPro" id="IPR051202">
    <property type="entry name" value="Peptidase_C40"/>
</dbReference>
<evidence type="ECO:0000256" key="3">
    <source>
        <dbReference type="ARBA" id="ARBA00022801"/>
    </source>
</evidence>
<dbReference type="GO" id="GO:0006508">
    <property type="term" value="P:proteolysis"/>
    <property type="evidence" value="ECO:0007669"/>
    <property type="project" value="UniProtKB-KW"/>
</dbReference>
<keyword evidence="8" id="KW-1185">Reference proteome</keyword>
<keyword evidence="5" id="KW-0732">Signal</keyword>
<dbReference type="PANTHER" id="PTHR47053">
    <property type="entry name" value="MUREIN DD-ENDOPEPTIDASE MEPH-RELATED"/>
    <property type="match status" value="1"/>
</dbReference>
<dbReference type="Proteomes" id="UP000199520">
    <property type="component" value="Unassembled WGS sequence"/>
</dbReference>
<reference evidence="8" key="1">
    <citation type="submission" date="2016-10" db="EMBL/GenBank/DDBJ databases">
        <authorList>
            <person name="Varghese N."/>
            <person name="Submissions S."/>
        </authorList>
    </citation>
    <scope>NUCLEOTIDE SEQUENCE [LARGE SCALE GENOMIC DNA]</scope>
    <source>
        <strain evidence="8">DSM 13327</strain>
    </source>
</reference>
<feature type="domain" description="NlpC/P60" evidence="6">
    <location>
        <begin position="102"/>
        <end position="222"/>
    </location>
</feature>
<evidence type="ECO:0000256" key="4">
    <source>
        <dbReference type="ARBA" id="ARBA00022807"/>
    </source>
</evidence>
<evidence type="ECO:0000313" key="8">
    <source>
        <dbReference type="Proteomes" id="UP000199520"/>
    </source>
</evidence>
<dbReference type="GO" id="GO:0008234">
    <property type="term" value="F:cysteine-type peptidase activity"/>
    <property type="evidence" value="ECO:0007669"/>
    <property type="project" value="UniProtKB-KW"/>
</dbReference>
<dbReference type="Gene3D" id="1.10.101.10">
    <property type="entry name" value="PGBD-like superfamily/PGBD"/>
    <property type="match status" value="1"/>
</dbReference>
<proteinExistence type="inferred from homology"/>
<dbReference type="OrthoDB" id="9808890at2"/>
<keyword evidence="4" id="KW-0788">Thiol protease</keyword>
<evidence type="ECO:0000256" key="5">
    <source>
        <dbReference type="SAM" id="SignalP"/>
    </source>
</evidence>
<gene>
    <name evidence="7" type="ORF">SAMN04490355_106113</name>
</gene>
<sequence>MRIMTRGLLFGLLFSIMPLFAYAADNQFKEGDQGNEIAAIQMKLKEKGYKITKIDGKFSTETTKAVRNFQKRQKLKSDGIVENRTYYILMGKNLKVSNEKVQDKAKQITDTAKNYVGVPYKFGGTSPKGFDCSGFVQYVFGQKKVTLPRAADEQYKVGKAITQKELKQGDLVFFSTYEKGASHCGIYLEQGKFIHASSHGVMVSHLGESYWKTRYLGAKRII</sequence>
<dbReference type="PROSITE" id="PS51935">
    <property type="entry name" value="NLPC_P60"/>
    <property type="match status" value="1"/>
</dbReference>
<dbReference type="PANTHER" id="PTHR47053:SF1">
    <property type="entry name" value="MUREIN DD-ENDOPEPTIDASE MEPH-RELATED"/>
    <property type="match status" value="1"/>
</dbReference>
<organism evidence="7 8">
    <name type="scientific">Pelosinus propionicus DSM 13327</name>
    <dbReference type="NCBI Taxonomy" id="1123291"/>
    <lineage>
        <taxon>Bacteria</taxon>
        <taxon>Bacillati</taxon>
        <taxon>Bacillota</taxon>
        <taxon>Negativicutes</taxon>
        <taxon>Selenomonadales</taxon>
        <taxon>Sporomusaceae</taxon>
        <taxon>Pelosinus</taxon>
    </lineage>
</organism>
<dbReference type="AlphaFoldDB" id="A0A1I4PCC9"/>
<dbReference type="Pfam" id="PF01471">
    <property type="entry name" value="PG_binding_1"/>
    <property type="match status" value="1"/>
</dbReference>
<dbReference type="SUPFAM" id="SSF54001">
    <property type="entry name" value="Cysteine proteinases"/>
    <property type="match status" value="1"/>
</dbReference>
<dbReference type="Gene3D" id="3.90.1720.10">
    <property type="entry name" value="endopeptidase domain like (from Nostoc punctiforme)"/>
    <property type="match status" value="1"/>
</dbReference>
<dbReference type="Pfam" id="PF00877">
    <property type="entry name" value="NLPC_P60"/>
    <property type="match status" value="1"/>
</dbReference>
<dbReference type="SUPFAM" id="SSF47090">
    <property type="entry name" value="PGBD-like"/>
    <property type="match status" value="1"/>
</dbReference>
<evidence type="ECO:0000256" key="2">
    <source>
        <dbReference type="ARBA" id="ARBA00022670"/>
    </source>
</evidence>
<keyword evidence="3" id="KW-0378">Hydrolase</keyword>
<name>A0A1I4PCC9_9FIRM</name>
<feature type="chain" id="PRO_5011436139" evidence="5">
    <location>
        <begin position="24"/>
        <end position="222"/>
    </location>
</feature>
<accession>A0A1I4PCC9</accession>
<feature type="signal peptide" evidence="5">
    <location>
        <begin position="1"/>
        <end position="23"/>
    </location>
</feature>
<dbReference type="InterPro" id="IPR000064">
    <property type="entry name" value="NLP_P60_dom"/>
</dbReference>
<comment type="similarity">
    <text evidence="1">Belongs to the peptidase C40 family.</text>
</comment>
<dbReference type="InterPro" id="IPR036365">
    <property type="entry name" value="PGBD-like_sf"/>
</dbReference>
<dbReference type="STRING" id="1123291.SAMN04490355_106113"/>
<evidence type="ECO:0000313" key="7">
    <source>
        <dbReference type="EMBL" id="SFM25399.1"/>
    </source>
</evidence>
<evidence type="ECO:0000256" key="1">
    <source>
        <dbReference type="ARBA" id="ARBA00007074"/>
    </source>
</evidence>
<evidence type="ECO:0000259" key="6">
    <source>
        <dbReference type="PROSITE" id="PS51935"/>
    </source>
</evidence>
<keyword evidence="2" id="KW-0645">Protease</keyword>
<dbReference type="InterPro" id="IPR002477">
    <property type="entry name" value="Peptidoglycan-bd-like"/>
</dbReference>
<dbReference type="InterPro" id="IPR038765">
    <property type="entry name" value="Papain-like_cys_pep_sf"/>
</dbReference>